<dbReference type="RefSeq" id="XP_009223552.1">
    <property type="nucleotide sequence ID" value="XM_009225288.1"/>
</dbReference>
<feature type="repeat" description="ANK" evidence="3">
    <location>
        <begin position="1195"/>
        <end position="1227"/>
    </location>
</feature>
<dbReference type="Gene3D" id="1.20.120.1020">
    <property type="entry name" value="Prion-inhibition and propagation, HeLo domain"/>
    <property type="match status" value="1"/>
</dbReference>
<dbReference type="Pfam" id="PF00023">
    <property type="entry name" value="Ank"/>
    <property type="match status" value="2"/>
</dbReference>
<dbReference type="OrthoDB" id="539213at2759"/>
<feature type="repeat" description="ANK" evidence="3">
    <location>
        <begin position="852"/>
        <end position="884"/>
    </location>
</feature>
<organism evidence="7">
    <name type="scientific">Gaeumannomyces tritici (strain R3-111a-1)</name>
    <name type="common">Wheat and barley take-all root rot fungus</name>
    <name type="synonym">Gaeumannomyces graminis var. tritici</name>
    <dbReference type="NCBI Taxonomy" id="644352"/>
    <lineage>
        <taxon>Eukaryota</taxon>
        <taxon>Fungi</taxon>
        <taxon>Dikarya</taxon>
        <taxon>Ascomycota</taxon>
        <taxon>Pezizomycotina</taxon>
        <taxon>Sordariomycetes</taxon>
        <taxon>Sordariomycetidae</taxon>
        <taxon>Magnaporthales</taxon>
        <taxon>Magnaporthaceae</taxon>
        <taxon>Gaeumannomyces</taxon>
    </lineage>
</organism>
<dbReference type="PANTHER" id="PTHR24198">
    <property type="entry name" value="ANKYRIN REPEAT AND PROTEIN KINASE DOMAIN-CONTAINING PROTEIN"/>
    <property type="match status" value="1"/>
</dbReference>
<evidence type="ECO:0000259" key="5">
    <source>
        <dbReference type="Pfam" id="PF14479"/>
    </source>
</evidence>
<dbReference type="SUPFAM" id="SSF52540">
    <property type="entry name" value="P-loop containing nucleoside triphosphate hydrolases"/>
    <property type="match status" value="1"/>
</dbReference>
<feature type="domain" description="Nephrocystin 3-like N-terminal" evidence="6">
    <location>
        <begin position="218"/>
        <end position="392"/>
    </location>
</feature>
<feature type="repeat" description="ANK" evidence="3">
    <location>
        <begin position="1162"/>
        <end position="1194"/>
    </location>
</feature>
<dbReference type="Pfam" id="PF24883">
    <property type="entry name" value="NPHP3_N"/>
    <property type="match status" value="1"/>
</dbReference>
<dbReference type="PANTHER" id="PTHR24198:SF165">
    <property type="entry name" value="ANKYRIN REPEAT-CONTAINING PROTEIN-RELATED"/>
    <property type="match status" value="1"/>
</dbReference>
<evidence type="ECO:0000256" key="2">
    <source>
        <dbReference type="ARBA" id="ARBA00023043"/>
    </source>
</evidence>
<gene>
    <name evidence="8" type="primary">20347922</name>
    <name evidence="7" type="ORF">GGTG_07464</name>
</gene>
<dbReference type="Pfam" id="PF12796">
    <property type="entry name" value="Ank_2"/>
    <property type="match status" value="4"/>
</dbReference>
<feature type="region of interest" description="Disordered" evidence="4">
    <location>
        <begin position="98"/>
        <end position="133"/>
    </location>
</feature>
<dbReference type="SUPFAM" id="SSF57850">
    <property type="entry name" value="RING/U-box"/>
    <property type="match status" value="1"/>
</dbReference>
<reference evidence="7" key="2">
    <citation type="submission" date="2010-07" db="EMBL/GenBank/DDBJ databases">
        <authorList>
            <consortium name="The Broad Institute Genome Sequencing Platform"/>
            <consortium name="Broad Institute Genome Sequencing Center for Infectious Disease"/>
            <person name="Ma L.-J."/>
            <person name="Dead R."/>
            <person name="Young S."/>
            <person name="Zeng Q."/>
            <person name="Koehrsen M."/>
            <person name="Alvarado L."/>
            <person name="Berlin A."/>
            <person name="Chapman S.B."/>
            <person name="Chen Z."/>
            <person name="Freedman E."/>
            <person name="Gellesch M."/>
            <person name="Goldberg J."/>
            <person name="Griggs A."/>
            <person name="Gujja S."/>
            <person name="Heilman E.R."/>
            <person name="Heiman D."/>
            <person name="Hepburn T."/>
            <person name="Howarth C."/>
            <person name="Jen D."/>
            <person name="Larson L."/>
            <person name="Mehta T."/>
            <person name="Neiman D."/>
            <person name="Pearson M."/>
            <person name="Roberts A."/>
            <person name="Saif S."/>
            <person name="Shea T."/>
            <person name="Shenoy N."/>
            <person name="Sisk P."/>
            <person name="Stolte C."/>
            <person name="Sykes S."/>
            <person name="Walk T."/>
            <person name="White J."/>
            <person name="Yandava C."/>
            <person name="Haas B."/>
            <person name="Nusbaum C."/>
            <person name="Birren B."/>
        </authorList>
    </citation>
    <scope>NUCLEOTIDE SEQUENCE</scope>
    <source>
        <strain evidence="7">R3-111a-1</strain>
    </source>
</reference>
<evidence type="ECO:0000256" key="4">
    <source>
        <dbReference type="SAM" id="MobiDB-lite"/>
    </source>
</evidence>
<dbReference type="PROSITE" id="PS50088">
    <property type="entry name" value="ANK_REPEAT"/>
    <property type="match status" value="12"/>
</dbReference>
<dbReference type="InterPro" id="IPR029498">
    <property type="entry name" value="HeLo_dom"/>
</dbReference>
<feature type="repeat" description="ANK" evidence="3">
    <location>
        <begin position="1230"/>
        <end position="1262"/>
    </location>
</feature>
<feature type="compositionally biased region" description="Polar residues" evidence="4">
    <location>
        <begin position="589"/>
        <end position="600"/>
    </location>
</feature>
<dbReference type="InterPro" id="IPR027417">
    <property type="entry name" value="P-loop_NTPase"/>
</dbReference>
<dbReference type="EnsemblFungi" id="EJT73608">
    <property type="protein sequence ID" value="EJT73608"/>
    <property type="gene ID" value="GGTG_07464"/>
</dbReference>
<dbReference type="SUPFAM" id="SSF48403">
    <property type="entry name" value="Ankyrin repeat"/>
    <property type="match status" value="2"/>
</dbReference>
<dbReference type="Pfam" id="PF14479">
    <property type="entry name" value="HeLo"/>
    <property type="match status" value="1"/>
</dbReference>
<dbReference type="HOGENOM" id="CLU_000288_34_8_1"/>
<accession>J3P1R6</accession>
<dbReference type="InterPro" id="IPR036770">
    <property type="entry name" value="Ankyrin_rpt-contain_sf"/>
</dbReference>
<protein>
    <submittedName>
        <fullName evidence="7 8">Uncharacterized protein</fullName>
    </submittedName>
</protein>
<dbReference type="PROSITE" id="PS50297">
    <property type="entry name" value="ANK_REP_REGION"/>
    <property type="match status" value="11"/>
</dbReference>
<reference evidence="8" key="4">
    <citation type="journal article" date="2015" name="G3 (Bethesda)">
        <title>Genome sequences of three phytopathogenic species of the Magnaporthaceae family of fungi.</title>
        <authorList>
            <person name="Okagaki L.H."/>
            <person name="Nunes C.C."/>
            <person name="Sailsbery J."/>
            <person name="Clay B."/>
            <person name="Brown D."/>
            <person name="John T."/>
            <person name="Oh Y."/>
            <person name="Young N."/>
            <person name="Fitzgerald M."/>
            <person name="Haas B.J."/>
            <person name="Zeng Q."/>
            <person name="Young S."/>
            <person name="Adiconis X."/>
            <person name="Fan L."/>
            <person name="Levin J.Z."/>
            <person name="Mitchell T.K."/>
            <person name="Okubara P.A."/>
            <person name="Farman M.L."/>
            <person name="Kohn L.M."/>
            <person name="Birren B."/>
            <person name="Ma L.-J."/>
            <person name="Dean R.A."/>
        </authorList>
    </citation>
    <scope>NUCLEOTIDE SEQUENCE</scope>
    <source>
        <strain evidence="8">R3-111a-1</strain>
    </source>
</reference>
<dbReference type="EMBL" id="GL385398">
    <property type="protein sequence ID" value="EJT73608.1"/>
    <property type="molecule type" value="Genomic_DNA"/>
</dbReference>
<dbReference type="Proteomes" id="UP000006039">
    <property type="component" value="Unassembled WGS sequence"/>
</dbReference>
<dbReference type="VEuPathDB" id="FungiDB:GGTG_07464"/>
<keyword evidence="2 3" id="KW-0040">ANK repeat</keyword>
<dbReference type="InterPro" id="IPR002110">
    <property type="entry name" value="Ankyrin_rpt"/>
</dbReference>
<dbReference type="Gene3D" id="1.25.40.20">
    <property type="entry name" value="Ankyrin repeat-containing domain"/>
    <property type="match status" value="3"/>
</dbReference>
<evidence type="ECO:0000256" key="3">
    <source>
        <dbReference type="PROSITE-ProRule" id="PRU00023"/>
    </source>
</evidence>
<feature type="compositionally biased region" description="Basic and acidic residues" evidence="4">
    <location>
        <begin position="98"/>
        <end position="109"/>
    </location>
</feature>
<feature type="region of interest" description="Disordered" evidence="4">
    <location>
        <begin position="1542"/>
        <end position="1579"/>
    </location>
</feature>
<reference evidence="7" key="3">
    <citation type="submission" date="2010-09" db="EMBL/GenBank/DDBJ databases">
        <title>Annotation of Gaeumannomyces graminis var. tritici R3-111a-1.</title>
        <authorList>
            <consortium name="The Broad Institute Genome Sequencing Platform"/>
            <person name="Ma L.-J."/>
            <person name="Dead R."/>
            <person name="Young S.K."/>
            <person name="Zeng Q."/>
            <person name="Gargeya S."/>
            <person name="Fitzgerald M."/>
            <person name="Haas B."/>
            <person name="Abouelleil A."/>
            <person name="Alvarado L."/>
            <person name="Arachchi H.M."/>
            <person name="Berlin A."/>
            <person name="Brown A."/>
            <person name="Chapman S.B."/>
            <person name="Chen Z."/>
            <person name="Dunbar C."/>
            <person name="Freedman E."/>
            <person name="Gearin G."/>
            <person name="Gellesch M."/>
            <person name="Goldberg J."/>
            <person name="Griggs A."/>
            <person name="Gujja S."/>
            <person name="Heiman D."/>
            <person name="Howarth C."/>
            <person name="Larson L."/>
            <person name="Lui A."/>
            <person name="MacDonald P.J.P."/>
            <person name="Mehta T."/>
            <person name="Montmayeur A."/>
            <person name="Murphy C."/>
            <person name="Neiman D."/>
            <person name="Pearson M."/>
            <person name="Priest M."/>
            <person name="Roberts A."/>
            <person name="Saif S."/>
            <person name="Shea T."/>
            <person name="Shenoy N."/>
            <person name="Sisk P."/>
            <person name="Stolte C."/>
            <person name="Sykes S."/>
            <person name="Yandava C."/>
            <person name="Wortman J."/>
            <person name="Nusbaum C."/>
            <person name="Birren B."/>
        </authorList>
    </citation>
    <scope>NUCLEOTIDE SEQUENCE</scope>
    <source>
        <strain evidence="7">R3-111a-1</strain>
    </source>
</reference>
<dbReference type="eggNOG" id="KOG4177">
    <property type="taxonomic scope" value="Eukaryota"/>
</dbReference>
<feature type="repeat" description="ANK" evidence="3">
    <location>
        <begin position="1129"/>
        <end position="1161"/>
    </location>
</feature>
<dbReference type="STRING" id="644352.J3P1R6"/>
<feature type="repeat" description="ANK" evidence="3">
    <location>
        <begin position="785"/>
        <end position="819"/>
    </location>
</feature>
<feature type="repeat" description="ANK" evidence="3">
    <location>
        <begin position="1096"/>
        <end position="1128"/>
    </location>
</feature>
<feature type="repeat" description="ANK" evidence="3">
    <location>
        <begin position="1061"/>
        <end position="1093"/>
    </location>
</feature>
<feature type="repeat" description="ANK" evidence="3">
    <location>
        <begin position="885"/>
        <end position="917"/>
    </location>
</feature>
<sequence length="1579" mass="172595">MDPLTLATTVVGLFGTCMTLLDKYAAFKDAGTSSSSVHSAFNINKLLLERWGKSVGIKGDALLPSHHDLLDDPAVLRQVSQILTDVEDLCTKLDKSLESTSRNRDEPKPLRRVPTSSLAAGTSRAKSHPEKDGPSVLAKLDWVGRGHAKSKAHLDELRDKLGDLFKLVPLPDAQLEKYLLELHAQIEAETRKEVKKWLAAPWDTEVYDRSCRSRLPSTCKWIFERNFFLDWISPDFPDAKPKILWVNGPAGYGKTILCAKVAQHVSSHSAPDHHVAHCFVSAESGADCAPFTIIRSWLLQLVSQSSAALNVAHELWDPNTPPSASQEDVVRVLNSVLRGFGGCTLVADGLDECAWAQDSRAGDQDRNSAMGFFRSLAEIVSQTKTRVLLFSRREEDRIKPAFSAQLSSNQLISTAEHSIVPDDVRLDAKVFSQDIARKKLAKRSEEQQAELADKMLAKSDGMFLWMKMLEGDLAKANNTKKVFRAVEQAPIGIQDLYVRNWDRIANNPDSDAKARAFTILRWAAFGARPLTVLELVEALTIPQDADADDLDDEELPDEMSDIDEDYVQTNIVDLCGSLVEVRRQKQGGIASTTDSSTDHNSAAKDDIGSDEHPEHGKIPPAACDTINIVHFSVREFLIGRLPFDAGLRPVDETLSNGGMVHTRHLTMLCLRYLGVRRVWVGGLTLGDEAHERRFLPVALGAFKALSRQTDDISVTPTLARMVCKLIDPRGKIWSSLEQHIKSWAWHVATQEQGCRVLFLACWFGVEPTRYILSEVKIPATASDSAGNTALHRMPYWKSQAETVVKLLVEYGADINALNDGGVSGLSMATKQGQLAGAKALLEHGAKQTPDSSGVAPLHLAAKRRHMGLVQLFLTYGADVNARSISLQTPLHSACSKGSEKVAALLLDRGAEAGAKDEAGETPLSYTIAAGSKIWKRLFDETSEGRYFDINATYKFGCTLLHLVADCKGASATAVAGATGVFLDRGADIEAQNESGETPLHVATRSANEDCLMVLLSRGADTETKSGRHALTPLQIAVLNDQAAIAKLLLGRGADTENRDDDGMTPMHNATQYGALDCIKILEAHGADLACKEDNKDGWTALHRATYFGHLECMGHFLDRGMDPNCKDNRDQSPIHWACRHGYINCLELLLSYDADPDARDKRNWSPTHVAATYGSTNCINLLLDRGVDICATTADGWAPIHLASWDGTTGCLEALLDRGADVDLRVAGADGSTAIQLAALNGHLDCVELLLARGAARDVLNCDGWSLAYYAALCKQPECLQFLLQNGVDFRSGTSGGWTPLHRAAEASAKAGFFDCVKSLLEAGVDPRVTTKISHWTPAHLAALSTANPDCLELLLKAAPDSDRPDAFGRAILHWAARSASQETLSVALAHGSTDALSRDRYGLSSLSLAVAGGHESLVARLLATIEGQFDFEDNLGRSLLWWARRSGSAGLEKLLKQEAEARGARIIEPAAPFDQTNVNLRPGSPVLGFFCDVCLLNLKHRTYYRCYVCDNGDFDMCQECFDLRAVCEPYHVLARFLADEESLDGEDEGEEEEEEEGKDEGDDKNEGGDEEEWSSEEE</sequence>
<evidence type="ECO:0000256" key="1">
    <source>
        <dbReference type="ARBA" id="ARBA00022737"/>
    </source>
</evidence>
<reference evidence="8" key="5">
    <citation type="submission" date="2018-04" db="UniProtKB">
        <authorList>
            <consortium name="EnsemblFungi"/>
        </authorList>
    </citation>
    <scope>IDENTIFICATION</scope>
    <source>
        <strain evidence="8">R3-111a-1</strain>
    </source>
</reference>
<proteinExistence type="predicted"/>
<keyword evidence="1" id="KW-0677">Repeat</keyword>
<reference evidence="9" key="1">
    <citation type="submission" date="2010-07" db="EMBL/GenBank/DDBJ databases">
        <title>The genome sequence of Gaeumannomyces graminis var. tritici strain R3-111a-1.</title>
        <authorList>
            <consortium name="The Broad Institute Genome Sequencing Platform"/>
            <person name="Ma L.-J."/>
            <person name="Dead R."/>
            <person name="Young S."/>
            <person name="Zeng Q."/>
            <person name="Koehrsen M."/>
            <person name="Alvarado L."/>
            <person name="Berlin A."/>
            <person name="Chapman S.B."/>
            <person name="Chen Z."/>
            <person name="Freedman E."/>
            <person name="Gellesch M."/>
            <person name="Goldberg J."/>
            <person name="Griggs A."/>
            <person name="Gujja S."/>
            <person name="Heilman E.R."/>
            <person name="Heiman D."/>
            <person name="Hepburn T."/>
            <person name="Howarth C."/>
            <person name="Jen D."/>
            <person name="Larson L."/>
            <person name="Mehta T."/>
            <person name="Neiman D."/>
            <person name="Pearson M."/>
            <person name="Roberts A."/>
            <person name="Saif S."/>
            <person name="Shea T."/>
            <person name="Shenoy N."/>
            <person name="Sisk P."/>
            <person name="Stolte C."/>
            <person name="Sykes S."/>
            <person name="Walk T."/>
            <person name="White J."/>
            <person name="Yandava C."/>
            <person name="Haas B."/>
            <person name="Nusbaum C."/>
            <person name="Birren B."/>
        </authorList>
    </citation>
    <scope>NUCLEOTIDE SEQUENCE [LARGE SCALE GENOMIC DNA]</scope>
    <source>
        <strain evidence="9">R3-111a-1</strain>
    </source>
</reference>
<name>J3P1R6_GAET3</name>
<dbReference type="Gene3D" id="3.40.50.300">
    <property type="entry name" value="P-loop containing nucleotide triphosphate hydrolases"/>
    <property type="match status" value="1"/>
</dbReference>
<evidence type="ECO:0000313" key="8">
    <source>
        <dbReference type="EnsemblFungi" id="EJT73608"/>
    </source>
</evidence>
<feature type="repeat" description="ANK" evidence="3">
    <location>
        <begin position="994"/>
        <end position="1026"/>
    </location>
</feature>
<dbReference type="GeneID" id="20347922"/>
<dbReference type="SMART" id="SM00248">
    <property type="entry name" value="ANK"/>
    <property type="match status" value="18"/>
</dbReference>
<keyword evidence="9" id="KW-1185">Reference proteome</keyword>
<evidence type="ECO:0000313" key="9">
    <source>
        <dbReference type="Proteomes" id="UP000006039"/>
    </source>
</evidence>
<evidence type="ECO:0000259" key="6">
    <source>
        <dbReference type="Pfam" id="PF24883"/>
    </source>
</evidence>
<dbReference type="InterPro" id="IPR056884">
    <property type="entry name" value="NPHP3-like_N"/>
</dbReference>
<feature type="repeat" description="ANK" evidence="3">
    <location>
        <begin position="1296"/>
        <end position="1332"/>
    </location>
</feature>
<dbReference type="InterPro" id="IPR038305">
    <property type="entry name" value="HeLo_sf"/>
</dbReference>
<evidence type="ECO:0000313" key="7">
    <source>
        <dbReference type="EMBL" id="EJT73608.1"/>
    </source>
</evidence>
<feature type="repeat" description="ANK" evidence="3">
    <location>
        <begin position="1028"/>
        <end position="1060"/>
    </location>
</feature>
<feature type="compositionally biased region" description="Basic and acidic residues" evidence="4">
    <location>
        <begin position="601"/>
        <end position="617"/>
    </location>
</feature>
<feature type="region of interest" description="Disordered" evidence="4">
    <location>
        <begin position="586"/>
        <end position="619"/>
    </location>
</feature>
<feature type="domain" description="Prion-inhibition and propagation HeLo" evidence="5">
    <location>
        <begin position="8"/>
        <end position="172"/>
    </location>
</feature>